<feature type="chain" id="PRO_5045155672" description="C3H1-type domain-containing protein" evidence="3">
    <location>
        <begin position="30"/>
        <end position="444"/>
    </location>
</feature>
<feature type="compositionally biased region" description="Polar residues" evidence="2">
    <location>
        <begin position="342"/>
        <end position="352"/>
    </location>
</feature>
<feature type="region of interest" description="Disordered" evidence="2">
    <location>
        <begin position="339"/>
        <end position="363"/>
    </location>
</feature>
<gene>
    <name evidence="5" type="ORF">PCOR1329_LOCUS32086</name>
</gene>
<evidence type="ECO:0000313" key="6">
    <source>
        <dbReference type="Proteomes" id="UP001189429"/>
    </source>
</evidence>
<proteinExistence type="predicted"/>
<feature type="region of interest" description="Disordered" evidence="2">
    <location>
        <begin position="308"/>
        <end position="327"/>
    </location>
</feature>
<feature type="non-terminal residue" evidence="5">
    <location>
        <position position="1"/>
    </location>
</feature>
<dbReference type="PROSITE" id="PS50103">
    <property type="entry name" value="ZF_C3H1"/>
    <property type="match status" value="1"/>
</dbReference>
<keyword evidence="3" id="KW-0732">Signal</keyword>
<evidence type="ECO:0000256" key="2">
    <source>
        <dbReference type="SAM" id="MobiDB-lite"/>
    </source>
</evidence>
<keyword evidence="6" id="KW-1185">Reference proteome</keyword>
<evidence type="ECO:0000313" key="5">
    <source>
        <dbReference type="EMBL" id="CAK0834746.1"/>
    </source>
</evidence>
<evidence type="ECO:0000259" key="4">
    <source>
        <dbReference type="PROSITE" id="PS50103"/>
    </source>
</evidence>
<keyword evidence="1" id="KW-0479">Metal-binding</keyword>
<evidence type="ECO:0000256" key="3">
    <source>
        <dbReference type="SAM" id="SignalP"/>
    </source>
</evidence>
<sequence>GAGSRPLAGPRRPRLAACLLLAQAALSSGAYHGRRDDNEIRLLQWNPHWECAEWNEHECGRYAKESLWAELVGHSIDFANIVRGGQQEEAKRAVDMVRLHAPHERLALGFGTETPNPPPIGSWVEDLADDSTRSQPGAGFETPVQTRRASIDCERLSRKLSQLQVGSNAGAWPSAPPPVEPMTVDCARLSCETSGSRASSACVPIGTVGHPVSFSAPREHAGLPGGCRDAGFVAQRGPQEVAPSSASVAADKALTWLSPAEQASAGSRGHPGCCAGPCKYRKRKGGCRNGADCPDCHVCHWSRRPLAASSGSPAVPGGGRALPGWEPPVARAEPALALTAASSHHTQPSSREGPSPSELPASRFWRGGPCPDPGCPSLGSIGHPLCCGAPCKYVRNHGCKEGYNCKRCHFCKWHRYHGRQPAGQPAHGYQLEPRQHLAPGTWHP</sequence>
<keyword evidence="1" id="KW-0863">Zinc-finger</keyword>
<feature type="domain" description="C3H1-type" evidence="4">
    <location>
        <begin position="277"/>
        <end position="300"/>
    </location>
</feature>
<organism evidence="5 6">
    <name type="scientific">Prorocentrum cordatum</name>
    <dbReference type="NCBI Taxonomy" id="2364126"/>
    <lineage>
        <taxon>Eukaryota</taxon>
        <taxon>Sar</taxon>
        <taxon>Alveolata</taxon>
        <taxon>Dinophyceae</taxon>
        <taxon>Prorocentrales</taxon>
        <taxon>Prorocentraceae</taxon>
        <taxon>Prorocentrum</taxon>
    </lineage>
</organism>
<feature type="signal peptide" evidence="3">
    <location>
        <begin position="1"/>
        <end position="29"/>
    </location>
</feature>
<comment type="caution">
    <text evidence="5">The sequence shown here is derived from an EMBL/GenBank/DDBJ whole genome shotgun (WGS) entry which is preliminary data.</text>
</comment>
<dbReference type="Proteomes" id="UP001189429">
    <property type="component" value="Unassembled WGS sequence"/>
</dbReference>
<protein>
    <recommendedName>
        <fullName evidence="4">C3H1-type domain-containing protein</fullName>
    </recommendedName>
</protein>
<reference evidence="5" key="1">
    <citation type="submission" date="2023-10" db="EMBL/GenBank/DDBJ databases">
        <authorList>
            <person name="Chen Y."/>
            <person name="Shah S."/>
            <person name="Dougan E. K."/>
            <person name="Thang M."/>
            <person name="Chan C."/>
        </authorList>
    </citation>
    <scope>NUCLEOTIDE SEQUENCE [LARGE SCALE GENOMIC DNA]</scope>
</reference>
<feature type="zinc finger region" description="C3H1-type" evidence="1">
    <location>
        <begin position="277"/>
        <end position="300"/>
    </location>
</feature>
<name>A0ABN9SRX1_9DINO</name>
<keyword evidence="1" id="KW-0862">Zinc</keyword>
<dbReference type="EMBL" id="CAUYUJ010012880">
    <property type="protein sequence ID" value="CAK0834746.1"/>
    <property type="molecule type" value="Genomic_DNA"/>
</dbReference>
<evidence type="ECO:0000256" key="1">
    <source>
        <dbReference type="PROSITE-ProRule" id="PRU00723"/>
    </source>
</evidence>
<dbReference type="InterPro" id="IPR000571">
    <property type="entry name" value="Znf_CCCH"/>
</dbReference>
<accession>A0ABN9SRX1</accession>